<dbReference type="STRING" id="1388766.A0A017SBU7"/>
<keyword evidence="2" id="KW-1185">Reference proteome</keyword>
<dbReference type="OrthoDB" id="5418867at2759"/>
<dbReference type="HOGENOM" id="CLU_2996177_0_0_1"/>
<dbReference type="AlphaFoldDB" id="A0A017SBU7"/>
<evidence type="ECO:0000313" key="2">
    <source>
        <dbReference type="Proteomes" id="UP000019804"/>
    </source>
</evidence>
<name>A0A017SBU7_ASPRC</name>
<dbReference type="GeneID" id="63697459"/>
<sequence length="57" mass="6426">MPMTWTDQADAKLLIGILHLSTQKVDYEALAEWMGPGVLIPPTHPTLFKEANHVVLW</sequence>
<evidence type="ECO:0000313" key="1">
    <source>
        <dbReference type="EMBL" id="EYE93680.1"/>
    </source>
</evidence>
<reference evidence="2" key="1">
    <citation type="journal article" date="2014" name="Nat. Commun.">
        <title>Genomic adaptations of the halophilic Dead Sea filamentous fungus Eurotium rubrum.</title>
        <authorList>
            <person name="Kis-Papo T."/>
            <person name="Weig A.R."/>
            <person name="Riley R."/>
            <person name="Persoh D."/>
            <person name="Salamov A."/>
            <person name="Sun H."/>
            <person name="Lipzen A."/>
            <person name="Wasser S.P."/>
            <person name="Rambold G."/>
            <person name="Grigoriev I.V."/>
            <person name="Nevo E."/>
        </authorList>
    </citation>
    <scope>NUCLEOTIDE SEQUENCE [LARGE SCALE GENOMIC DNA]</scope>
    <source>
        <strain evidence="2">CBS 135680</strain>
    </source>
</reference>
<dbReference type="EMBL" id="KK088430">
    <property type="protein sequence ID" value="EYE93680.1"/>
    <property type="molecule type" value="Genomic_DNA"/>
</dbReference>
<gene>
    <name evidence="1" type="ORF">EURHEDRAFT_414094</name>
</gene>
<dbReference type="RefSeq" id="XP_040637368.1">
    <property type="nucleotide sequence ID" value="XM_040782335.1"/>
</dbReference>
<accession>A0A017SBU7</accession>
<protein>
    <submittedName>
        <fullName evidence="1">Uncharacterized protein</fullName>
    </submittedName>
</protein>
<organism evidence="1 2">
    <name type="scientific">Aspergillus ruber (strain CBS 135680)</name>
    <dbReference type="NCBI Taxonomy" id="1388766"/>
    <lineage>
        <taxon>Eukaryota</taxon>
        <taxon>Fungi</taxon>
        <taxon>Dikarya</taxon>
        <taxon>Ascomycota</taxon>
        <taxon>Pezizomycotina</taxon>
        <taxon>Eurotiomycetes</taxon>
        <taxon>Eurotiomycetidae</taxon>
        <taxon>Eurotiales</taxon>
        <taxon>Aspergillaceae</taxon>
        <taxon>Aspergillus</taxon>
        <taxon>Aspergillus subgen. Aspergillus</taxon>
    </lineage>
</organism>
<dbReference type="Proteomes" id="UP000019804">
    <property type="component" value="Unassembled WGS sequence"/>
</dbReference>
<proteinExistence type="predicted"/>